<dbReference type="Pfam" id="PF04397">
    <property type="entry name" value="LytTR"/>
    <property type="match status" value="1"/>
</dbReference>
<evidence type="ECO:0000259" key="3">
    <source>
        <dbReference type="PROSITE" id="PS50930"/>
    </source>
</evidence>
<proteinExistence type="predicted"/>
<keyword evidence="1" id="KW-0597">Phosphoprotein</keyword>
<dbReference type="PROSITE" id="PS50930">
    <property type="entry name" value="HTH_LYTTR"/>
    <property type="match status" value="1"/>
</dbReference>
<dbReference type="SUPFAM" id="SSF52172">
    <property type="entry name" value="CheY-like"/>
    <property type="match status" value="1"/>
</dbReference>
<feature type="domain" description="HTH LytTR-type" evidence="3">
    <location>
        <begin position="141"/>
        <end position="239"/>
    </location>
</feature>
<dbReference type="PROSITE" id="PS50110">
    <property type="entry name" value="RESPONSE_REGULATORY"/>
    <property type="match status" value="1"/>
</dbReference>
<dbReference type="Gene3D" id="2.40.50.1020">
    <property type="entry name" value="LytTr DNA-binding domain"/>
    <property type="match status" value="1"/>
</dbReference>
<dbReference type="InterPro" id="IPR001789">
    <property type="entry name" value="Sig_transdc_resp-reg_receiver"/>
</dbReference>
<dbReference type="RefSeq" id="WP_379862452.1">
    <property type="nucleotide sequence ID" value="NZ_JBHMFC010000105.1"/>
</dbReference>
<dbReference type="PANTHER" id="PTHR45526">
    <property type="entry name" value="TRANSCRIPTIONAL REGULATORY PROTEIN DPIA"/>
    <property type="match status" value="1"/>
</dbReference>
<evidence type="ECO:0000313" key="5">
    <source>
        <dbReference type="Proteomes" id="UP001589585"/>
    </source>
</evidence>
<dbReference type="SMART" id="SM00850">
    <property type="entry name" value="LytTR"/>
    <property type="match status" value="1"/>
</dbReference>
<dbReference type="Proteomes" id="UP001589585">
    <property type="component" value="Unassembled WGS sequence"/>
</dbReference>
<comment type="caution">
    <text evidence="4">The sequence shown here is derived from an EMBL/GenBank/DDBJ whole genome shotgun (WGS) entry which is preliminary data.</text>
</comment>
<keyword evidence="5" id="KW-1185">Reference proteome</keyword>
<dbReference type="Gene3D" id="3.40.50.2300">
    <property type="match status" value="1"/>
</dbReference>
<protein>
    <submittedName>
        <fullName evidence="4">LytR/AlgR family response regulator transcription factor</fullName>
    </submittedName>
</protein>
<evidence type="ECO:0000256" key="1">
    <source>
        <dbReference type="PROSITE-ProRule" id="PRU00169"/>
    </source>
</evidence>
<organism evidence="4 5">
    <name type="scientific">Mariniflexile ostreae</name>
    <dbReference type="NCBI Taxonomy" id="1520892"/>
    <lineage>
        <taxon>Bacteria</taxon>
        <taxon>Pseudomonadati</taxon>
        <taxon>Bacteroidota</taxon>
        <taxon>Flavobacteriia</taxon>
        <taxon>Flavobacteriales</taxon>
        <taxon>Flavobacteriaceae</taxon>
        <taxon>Mariniflexile</taxon>
    </lineage>
</organism>
<dbReference type="EMBL" id="JBHMFC010000105">
    <property type="protein sequence ID" value="MFB9058207.1"/>
    <property type="molecule type" value="Genomic_DNA"/>
</dbReference>
<evidence type="ECO:0000313" key="4">
    <source>
        <dbReference type="EMBL" id="MFB9058207.1"/>
    </source>
</evidence>
<feature type="modified residue" description="4-aspartylphosphate" evidence="1">
    <location>
        <position position="56"/>
    </location>
</feature>
<dbReference type="SMART" id="SM00448">
    <property type="entry name" value="REC"/>
    <property type="match status" value="1"/>
</dbReference>
<reference evidence="4 5" key="1">
    <citation type="submission" date="2024-09" db="EMBL/GenBank/DDBJ databases">
        <authorList>
            <person name="Sun Q."/>
            <person name="Mori K."/>
        </authorList>
    </citation>
    <scope>NUCLEOTIDE SEQUENCE [LARGE SCALE GENOMIC DNA]</scope>
    <source>
        <strain evidence="4 5">CECT 8622</strain>
    </source>
</reference>
<dbReference type="Pfam" id="PF00072">
    <property type="entry name" value="Response_reg"/>
    <property type="match status" value="1"/>
</dbReference>
<dbReference type="InterPro" id="IPR011006">
    <property type="entry name" value="CheY-like_superfamily"/>
</dbReference>
<feature type="domain" description="Response regulatory" evidence="2">
    <location>
        <begin position="5"/>
        <end position="116"/>
    </location>
</feature>
<dbReference type="PANTHER" id="PTHR45526:SF1">
    <property type="entry name" value="TRANSCRIPTIONAL REGULATORY PROTEIN DCUR-RELATED"/>
    <property type="match status" value="1"/>
</dbReference>
<dbReference type="InterPro" id="IPR007492">
    <property type="entry name" value="LytTR_DNA-bd_dom"/>
</dbReference>
<evidence type="ECO:0000259" key="2">
    <source>
        <dbReference type="PROSITE" id="PS50110"/>
    </source>
</evidence>
<accession>A0ABV5FFG7</accession>
<name>A0ABV5FFG7_9FLAO</name>
<dbReference type="InterPro" id="IPR051271">
    <property type="entry name" value="2C-system_Tx_regulators"/>
</dbReference>
<gene>
    <name evidence="4" type="ORF">ACFFU9_15790</name>
</gene>
<sequence length="242" mass="28086">MEIIKCLIIDDEPLAINVIKKHLENFDHFEIVNSYNNPVEAINVLTKHKIDLIFLDINMPKLNGIEFIKNLKNPPFIIITTAYREHAVESFELNVVDYLVKPIALNRFIKALHKVSRLQSFKKDTSAGNTNSSFVNENDHFFVKVNKKIVKIYFDEIFYIESLKDYVSIKTIYGNYIVNYNLLTITKLLSKHPFIRIHRSYTVATNKVDAIDGNFIYIQGKTLPIGRRYAKEVKSKILDGFV</sequence>